<protein>
    <submittedName>
        <fullName evidence="3">PAP2 family protein</fullName>
    </submittedName>
</protein>
<proteinExistence type="predicted"/>
<keyword evidence="4" id="KW-1185">Reference proteome</keyword>
<keyword evidence="1" id="KW-0472">Membrane</keyword>
<dbReference type="Pfam" id="PF01569">
    <property type="entry name" value="PAP2"/>
    <property type="match status" value="1"/>
</dbReference>
<dbReference type="Gene3D" id="1.20.144.10">
    <property type="entry name" value="Phosphatidic acid phosphatase type 2/haloperoxidase"/>
    <property type="match status" value="1"/>
</dbReference>
<evidence type="ECO:0000256" key="1">
    <source>
        <dbReference type="SAM" id="Phobius"/>
    </source>
</evidence>
<evidence type="ECO:0000313" key="3">
    <source>
        <dbReference type="EMBL" id="REA59323.1"/>
    </source>
</evidence>
<evidence type="ECO:0000313" key="4">
    <source>
        <dbReference type="Proteomes" id="UP000256373"/>
    </source>
</evidence>
<dbReference type="OrthoDB" id="9773582at2"/>
<reference evidence="3 4" key="1">
    <citation type="submission" date="2018-07" db="EMBL/GenBank/DDBJ databases">
        <title>Dyadobacter roseus sp. nov., isolated from rose rhizosphere soil.</title>
        <authorList>
            <person name="Chen L."/>
        </authorList>
    </citation>
    <scope>NUCLEOTIDE SEQUENCE [LARGE SCALE GENOMIC DNA]</scope>
    <source>
        <strain evidence="3 4">RS19</strain>
    </source>
</reference>
<feature type="domain" description="Phosphatidic acid phosphatase type 2/haloperoxidase" evidence="2">
    <location>
        <begin position="126"/>
        <end position="227"/>
    </location>
</feature>
<dbReference type="SUPFAM" id="SSF48317">
    <property type="entry name" value="Acid phosphatase/Vanadium-dependent haloperoxidase"/>
    <property type="match status" value="1"/>
</dbReference>
<evidence type="ECO:0000259" key="2">
    <source>
        <dbReference type="SMART" id="SM00014"/>
    </source>
</evidence>
<dbReference type="PANTHER" id="PTHR14969">
    <property type="entry name" value="SPHINGOSINE-1-PHOSPHATE PHOSPHOHYDROLASE"/>
    <property type="match status" value="1"/>
</dbReference>
<keyword evidence="1" id="KW-0812">Transmembrane</keyword>
<dbReference type="InterPro" id="IPR000326">
    <property type="entry name" value="PAP2/HPO"/>
</dbReference>
<dbReference type="AlphaFoldDB" id="A0A3D8Y990"/>
<dbReference type="SMART" id="SM00014">
    <property type="entry name" value="acidPPc"/>
    <property type="match status" value="1"/>
</dbReference>
<organism evidence="3 4">
    <name type="scientific">Dyadobacter luteus</name>
    <dbReference type="NCBI Taxonomy" id="2259619"/>
    <lineage>
        <taxon>Bacteria</taxon>
        <taxon>Pseudomonadati</taxon>
        <taxon>Bacteroidota</taxon>
        <taxon>Cytophagia</taxon>
        <taxon>Cytophagales</taxon>
        <taxon>Spirosomataceae</taxon>
        <taxon>Dyadobacter</taxon>
    </lineage>
</organism>
<dbReference type="CDD" id="cd03394">
    <property type="entry name" value="PAP2_like_5"/>
    <property type="match status" value="1"/>
</dbReference>
<name>A0A3D8Y990_9BACT</name>
<dbReference type="RefSeq" id="WP_115832415.1">
    <property type="nucleotide sequence ID" value="NZ_QNUL01000016.1"/>
</dbReference>
<gene>
    <name evidence="3" type="ORF">DSL64_18555</name>
</gene>
<dbReference type="InterPro" id="IPR036938">
    <property type="entry name" value="PAP2/HPO_sf"/>
</dbReference>
<sequence>MTRLSLPGQASQYLSHFAGSLRKLRSGCCILVLFWCTTPFDVTAQSADSTRLWVVKPMDVIPPVSLALAGLVTQGKISRHLQRNVVSNYPNFRTHVDDYLPYAPGVVSLSLAASGVKGKHKLGDQLILALLSNVIAQGVTQSLKRVIAYPRPNGEDNHSFPSGHATTAFTNATLLHEEYGHRSPLYSIGGYGTATAVGAMRVLNNKHWLADVLMGAGVGIGATKVLYISYPWMQQTVRRMKH</sequence>
<keyword evidence="1" id="KW-1133">Transmembrane helix</keyword>
<comment type="caution">
    <text evidence="3">The sequence shown here is derived from an EMBL/GenBank/DDBJ whole genome shotgun (WGS) entry which is preliminary data.</text>
</comment>
<feature type="transmembrane region" description="Helical" evidence="1">
    <location>
        <begin position="208"/>
        <end position="230"/>
    </location>
</feature>
<dbReference type="EMBL" id="QNUL01000016">
    <property type="protein sequence ID" value="REA59323.1"/>
    <property type="molecule type" value="Genomic_DNA"/>
</dbReference>
<accession>A0A3D8Y990</accession>
<dbReference type="PANTHER" id="PTHR14969:SF13">
    <property type="entry name" value="AT30094P"/>
    <property type="match status" value="1"/>
</dbReference>
<dbReference type="Proteomes" id="UP000256373">
    <property type="component" value="Unassembled WGS sequence"/>
</dbReference>